<sequence>MTRVLMIVNDIDSQPRRLLTRLIAHHIDVDIRIGPGRDGTWNAVPGPEAVDAYDGFVYLGGGLMPDETDRAPWLKNEAALAQAALDADKPQLGICLGGQLLAHITGGEVRAQTGAPEKGATAITMLPAAVEDPVFGQVSRRTHFIESHVDRITALPPEATLLASSELCEIQAFRVGRSWGMQFHPEASAESVRGWEADKLAALGFDKDTLVAEADAVEATSARDAQALFDAFAQEVIGTGS</sequence>
<name>A0A2N6PEN0_9MICO</name>
<dbReference type="EMBL" id="PNFZ01000009">
    <property type="protein sequence ID" value="PMB97137.1"/>
    <property type="molecule type" value="Genomic_DNA"/>
</dbReference>
<dbReference type="InterPro" id="IPR029062">
    <property type="entry name" value="Class_I_gatase-like"/>
</dbReference>
<feature type="domain" description="Glutamine amidotransferase" evidence="1">
    <location>
        <begin position="52"/>
        <end position="189"/>
    </location>
</feature>
<dbReference type="CDD" id="cd01741">
    <property type="entry name" value="GATase1_1"/>
    <property type="match status" value="1"/>
</dbReference>
<dbReference type="PANTHER" id="PTHR42695">
    <property type="entry name" value="GLUTAMINE AMIDOTRANSFERASE YLR126C-RELATED"/>
    <property type="match status" value="1"/>
</dbReference>
<organism evidence="2 3">
    <name type="scientific">Brevibacterium luteolum</name>
    <dbReference type="NCBI Taxonomy" id="199591"/>
    <lineage>
        <taxon>Bacteria</taxon>
        <taxon>Bacillati</taxon>
        <taxon>Actinomycetota</taxon>
        <taxon>Actinomycetes</taxon>
        <taxon>Micrococcales</taxon>
        <taxon>Brevibacteriaceae</taxon>
        <taxon>Brevibacterium</taxon>
    </lineage>
</organism>
<proteinExistence type="predicted"/>
<comment type="caution">
    <text evidence="2">The sequence shown here is derived from an EMBL/GenBank/DDBJ whole genome shotgun (WGS) entry which is preliminary data.</text>
</comment>
<evidence type="ECO:0000259" key="1">
    <source>
        <dbReference type="Pfam" id="PF00117"/>
    </source>
</evidence>
<dbReference type="GO" id="GO:0016740">
    <property type="term" value="F:transferase activity"/>
    <property type="evidence" value="ECO:0007669"/>
    <property type="project" value="UniProtKB-KW"/>
</dbReference>
<dbReference type="RefSeq" id="WP_102162952.1">
    <property type="nucleotide sequence ID" value="NZ_PNFZ01000009.1"/>
</dbReference>
<dbReference type="Gene3D" id="3.40.50.880">
    <property type="match status" value="1"/>
</dbReference>
<dbReference type="PROSITE" id="PS51273">
    <property type="entry name" value="GATASE_TYPE_1"/>
    <property type="match status" value="1"/>
</dbReference>
<evidence type="ECO:0000313" key="3">
    <source>
        <dbReference type="Proteomes" id="UP000235703"/>
    </source>
</evidence>
<accession>A0A2N6PEN0</accession>
<dbReference type="SUPFAM" id="SSF52317">
    <property type="entry name" value="Class I glutamine amidotransferase-like"/>
    <property type="match status" value="1"/>
</dbReference>
<dbReference type="Proteomes" id="UP000235703">
    <property type="component" value="Unassembled WGS sequence"/>
</dbReference>
<keyword evidence="3" id="KW-1185">Reference proteome</keyword>
<dbReference type="InterPro" id="IPR017926">
    <property type="entry name" value="GATASE"/>
</dbReference>
<keyword evidence="2" id="KW-0808">Transferase</keyword>
<dbReference type="AlphaFoldDB" id="A0A2N6PEN0"/>
<dbReference type="GO" id="GO:0005829">
    <property type="term" value="C:cytosol"/>
    <property type="evidence" value="ECO:0007669"/>
    <property type="project" value="TreeGrafter"/>
</dbReference>
<dbReference type="OrthoDB" id="5196541at2"/>
<evidence type="ECO:0000313" key="2">
    <source>
        <dbReference type="EMBL" id="PMB97137.1"/>
    </source>
</evidence>
<dbReference type="PANTHER" id="PTHR42695:SF5">
    <property type="entry name" value="GLUTAMINE AMIDOTRANSFERASE YLR126C-RELATED"/>
    <property type="match status" value="1"/>
</dbReference>
<protein>
    <submittedName>
        <fullName evidence="2">Amino transferase</fullName>
    </submittedName>
</protein>
<dbReference type="InterPro" id="IPR044992">
    <property type="entry name" value="ChyE-like"/>
</dbReference>
<reference evidence="2 3" key="1">
    <citation type="submission" date="2017-09" db="EMBL/GenBank/DDBJ databases">
        <title>Bacterial strain isolated from the female urinary microbiota.</title>
        <authorList>
            <person name="Thomas-White K."/>
            <person name="Kumar N."/>
            <person name="Forster S."/>
            <person name="Putonti C."/>
            <person name="Lawley T."/>
            <person name="Wolfe A.J."/>
        </authorList>
    </citation>
    <scope>NUCLEOTIDE SEQUENCE [LARGE SCALE GENOMIC DNA]</scope>
    <source>
        <strain evidence="2 3">UMB0680</strain>
    </source>
</reference>
<dbReference type="Pfam" id="PF00117">
    <property type="entry name" value="GATase"/>
    <property type="match status" value="1"/>
</dbReference>
<gene>
    <name evidence="2" type="ORF">CJ198_12550</name>
</gene>